<dbReference type="PROSITE" id="PS51197">
    <property type="entry name" value="HTH_RRF2_2"/>
    <property type="match status" value="1"/>
</dbReference>
<name>A0A0F9DVT3_9ZZZZ</name>
<dbReference type="PROSITE" id="PS01332">
    <property type="entry name" value="HTH_RRF2_1"/>
    <property type="match status" value="1"/>
</dbReference>
<dbReference type="InterPro" id="IPR036388">
    <property type="entry name" value="WH-like_DNA-bd_sf"/>
</dbReference>
<evidence type="ECO:0000313" key="1">
    <source>
        <dbReference type="EMBL" id="KKL21806.1"/>
    </source>
</evidence>
<sequence>LINLAAAVKGQPVSISKIAAVEGISPQFLEQIFFKLKKSGLVRSLRGPKGGFLLGKDPALISIKDILDAVGEQVFPTPCTDKEAKQPCIRQDNCSITQTWQNFADLIEDFLSGVTLKELIKN</sequence>
<reference evidence="1" key="1">
    <citation type="journal article" date="2015" name="Nature">
        <title>Complex archaea that bridge the gap between prokaryotes and eukaryotes.</title>
        <authorList>
            <person name="Spang A."/>
            <person name="Saw J.H."/>
            <person name="Jorgensen S.L."/>
            <person name="Zaremba-Niedzwiedzka K."/>
            <person name="Martijn J."/>
            <person name="Lind A.E."/>
            <person name="van Eijk R."/>
            <person name="Schleper C."/>
            <person name="Guy L."/>
            <person name="Ettema T.J."/>
        </authorList>
    </citation>
    <scope>NUCLEOTIDE SEQUENCE</scope>
</reference>
<dbReference type="NCBIfam" id="TIGR00738">
    <property type="entry name" value="rrf2_super"/>
    <property type="match status" value="1"/>
</dbReference>
<dbReference type="GO" id="GO:0005829">
    <property type="term" value="C:cytosol"/>
    <property type="evidence" value="ECO:0007669"/>
    <property type="project" value="TreeGrafter"/>
</dbReference>
<dbReference type="InterPro" id="IPR030489">
    <property type="entry name" value="TR_Rrf2-type_CS"/>
</dbReference>
<dbReference type="SUPFAM" id="SSF46785">
    <property type="entry name" value="Winged helix' DNA-binding domain"/>
    <property type="match status" value="1"/>
</dbReference>
<accession>A0A0F9DVT3</accession>
<proteinExistence type="predicted"/>
<dbReference type="AlphaFoldDB" id="A0A0F9DVT3"/>
<comment type="caution">
    <text evidence="1">The sequence shown here is derived from an EMBL/GenBank/DDBJ whole genome shotgun (WGS) entry which is preliminary data.</text>
</comment>
<organism evidence="1">
    <name type="scientific">marine sediment metagenome</name>
    <dbReference type="NCBI Taxonomy" id="412755"/>
    <lineage>
        <taxon>unclassified sequences</taxon>
        <taxon>metagenomes</taxon>
        <taxon>ecological metagenomes</taxon>
    </lineage>
</organism>
<feature type="non-terminal residue" evidence="1">
    <location>
        <position position="1"/>
    </location>
</feature>
<gene>
    <name evidence="1" type="ORF">LCGC14_2441770</name>
</gene>
<dbReference type="Gene3D" id="1.10.10.10">
    <property type="entry name" value="Winged helix-like DNA-binding domain superfamily/Winged helix DNA-binding domain"/>
    <property type="match status" value="1"/>
</dbReference>
<dbReference type="InterPro" id="IPR000944">
    <property type="entry name" value="Tscrpt_reg_Rrf2"/>
</dbReference>
<dbReference type="InterPro" id="IPR036390">
    <property type="entry name" value="WH_DNA-bd_sf"/>
</dbReference>
<dbReference type="Pfam" id="PF02082">
    <property type="entry name" value="Rrf2"/>
    <property type="match status" value="1"/>
</dbReference>
<evidence type="ECO:0008006" key="2">
    <source>
        <dbReference type="Google" id="ProtNLM"/>
    </source>
</evidence>
<dbReference type="PANTHER" id="PTHR33221">
    <property type="entry name" value="WINGED HELIX-TURN-HELIX TRANSCRIPTIONAL REGULATOR, RRF2 FAMILY"/>
    <property type="match status" value="1"/>
</dbReference>
<dbReference type="EMBL" id="LAZR01037594">
    <property type="protein sequence ID" value="KKL21806.1"/>
    <property type="molecule type" value="Genomic_DNA"/>
</dbReference>
<dbReference type="GO" id="GO:0003700">
    <property type="term" value="F:DNA-binding transcription factor activity"/>
    <property type="evidence" value="ECO:0007669"/>
    <property type="project" value="TreeGrafter"/>
</dbReference>
<dbReference type="PANTHER" id="PTHR33221:SF15">
    <property type="entry name" value="HTH-TYPE TRANSCRIPTIONAL REGULATOR YWGB-RELATED"/>
    <property type="match status" value="1"/>
</dbReference>
<protein>
    <recommendedName>
        <fullName evidence="2">Rrf2 family transcriptional regulator</fullName>
    </recommendedName>
</protein>